<feature type="domain" description="RIN4 pathogenic type III effector avirulence factor Avr cleavage site" evidence="2">
    <location>
        <begin position="3"/>
        <end position="29"/>
    </location>
</feature>
<feature type="region of interest" description="Disordered" evidence="1">
    <location>
        <begin position="32"/>
        <end position="74"/>
    </location>
</feature>
<comment type="caution">
    <text evidence="3">The sequence shown here is derived from an EMBL/GenBank/DDBJ whole genome shotgun (WGS) entry which is preliminary data.</text>
</comment>
<keyword evidence="4" id="KW-1185">Reference proteome</keyword>
<reference evidence="3 4" key="1">
    <citation type="journal article" date="2024" name="Plant Biotechnol. J.">
        <title>Dendrobium thyrsiflorum genome and its molecular insights into genes involved in important horticultural traits.</title>
        <authorList>
            <person name="Chen B."/>
            <person name="Wang J.Y."/>
            <person name="Zheng P.J."/>
            <person name="Li K.L."/>
            <person name="Liang Y.M."/>
            <person name="Chen X.F."/>
            <person name="Zhang C."/>
            <person name="Zhao X."/>
            <person name="He X."/>
            <person name="Zhang G.Q."/>
            <person name="Liu Z.J."/>
            <person name="Xu Q."/>
        </authorList>
    </citation>
    <scope>NUCLEOTIDE SEQUENCE [LARGE SCALE GENOMIC DNA]</scope>
    <source>
        <strain evidence="3">GZMU011</strain>
    </source>
</reference>
<dbReference type="EMBL" id="JANQDX010000018">
    <property type="protein sequence ID" value="KAL0906459.1"/>
    <property type="molecule type" value="Genomic_DNA"/>
</dbReference>
<accession>A0ABD0U3E4</accession>
<sequence length="168" mass="18678">MSSAHVPKFSNWEEKDIPYTLYFENARKEIARGFNPNDPEDNPEAFMPRHPVQQHHSGKKPSKSASQKANIDPLRISAKLNSYTDKSDSNISVSHQQHSASISSQFLINAAPSSSIDSEHIESVSENKKTGATKFSAVAANTKISKNRNAKQRTSSKKWCCLFTKNGD</sequence>
<organism evidence="3 4">
    <name type="scientific">Dendrobium thyrsiflorum</name>
    <name type="common">Pinecone-like raceme dendrobium</name>
    <name type="synonym">Orchid</name>
    <dbReference type="NCBI Taxonomy" id="117978"/>
    <lineage>
        <taxon>Eukaryota</taxon>
        <taxon>Viridiplantae</taxon>
        <taxon>Streptophyta</taxon>
        <taxon>Embryophyta</taxon>
        <taxon>Tracheophyta</taxon>
        <taxon>Spermatophyta</taxon>
        <taxon>Magnoliopsida</taxon>
        <taxon>Liliopsida</taxon>
        <taxon>Asparagales</taxon>
        <taxon>Orchidaceae</taxon>
        <taxon>Epidendroideae</taxon>
        <taxon>Malaxideae</taxon>
        <taxon>Dendrobiinae</taxon>
        <taxon>Dendrobium</taxon>
    </lineage>
</organism>
<gene>
    <name evidence="3" type="ORF">M5K25_024955</name>
</gene>
<protein>
    <recommendedName>
        <fullName evidence="2">RIN4 pathogenic type III effector avirulence factor Avr cleavage site domain-containing protein</fullName>
    </recommendedName>
</protein>
<dbReference type="InterPro" id="IPR008700">
    <property type="entry name" value="TypeIII_avirulence_cleave"/>
</dbReference>
<proteinExistence type="predicted"/>
<evidence type="ECO:0000313" key="4">
    <source>
        <dbReference type="Proteomes" id="UP001552299"/>
    </source>
</evidence>
<evidence type="ECO:0000313" key="3">
    <source>
        <dbReference type="EMBL" id="KAL0906459.1"/>
    </source>
</evidence>
<dbReference type="Proteomes" id="UP001552299">
    <property type="component" value="Unassembled WGS sequence"/>
</dbReference>
<dbReference type="AlphaFoldDB" id="A0ABD0U3E4"/>
<evidence type="ECO:0000256" key="1">
    <source>
        <dbReference type="SAM" id="MobiDB-lite"/>
    </source>
</evidence>
<feature type="compositionally biased region" description="Basic residues" evidence="1">
    <location>
        <begin position="52"/>
        <end position="62"/>
    </location>
</feature>
<dbReference type="Pfam" id="PF05627">
    <property type="entry name" value="AvrRpt-cleavage"/>
    <property type="match status" value="1"/>
</dbReference>
<evidence type="ECO:0000259" key="2">
    <source>
        <dbReference type="Pfam" id="PF05627"/>
    </source>
</evidence>
<name>A0ABD0U3E4_DENTH</name>